<evidence type="ECO:0000313" key="14">
    <source>
        <dbReference type="Proteomes" id="UP000464086"/>
    </source>
</evidence>
<reference evidence="5 12" key="2">
    <citation type="submission" date="2016-02" db="EMBL/GenBank/DDBJ databases">
        <authorList>
            <person name="Wen L."/>
            <person name="He K."/>
            <person name="Yang H."/>
        </authorList>
    </citation>
    <scope>NUCLEOTIDE SEQUENCE [LARGE SCALE GENOMIC DNA]</scope>
    <source>
        <strain evidence="5 12">CD09_2</strain>
    </source>
</reference>
<dbReference type="OrthoDB" id="7392123at2"/>
<accession>A0A084E6V7</accession>
<dbReference type="eggNOG" id="ENOG5031BVB">
    <property type="taxonomic scope" value="Bacteria"/>
</dbReference>
<evidence type="ECO:0000313" key="10">
    <source>
        <dbReference type="Proteomes" id="UP000028534"/>
    </source>
</evidence>
<feature type="chain" id="PRO_5015028975" evidence="1">
    <location>
        <begin position="23"/>
        <end position="130"/>
    </location>
</feature>
<evidence type="ECO:0000313" key="2">
    <source>
        <dbReference type="EMBL" id="ATP18486.1"/>
    </source>
</evidence>
<evidence type="ECO:0000313" key="5">
    <source>
        <dbReference type="EMBL" id="OAH46545.1"/>
    </source>
</evidence>
<evidence type="ECO:0000313" key="11">
    <source>
        <dbReference type="Proteomes" id="UP000037029"/>
    </source>
</evidence>
<feature type="signal peptide" evidence="1">
    <location>
        <begin position="1"/>
        <end position="22"/>
    </location>
</feature>
<dbReference type="Proteomes" id="UP000515377">
    <property type="component" value="Chromosome"/>
</dbReference>
<dbReference type="PATRIC" id="fig|13690.10.peg.5125"/>
<dbReference type="EMBL" id="QRAL01000040">
    <property type="protein sequence ID" value="RSU50439.1"/>
    <property type="molecule type" value="Genomic_DNA"/>
</dbReference>
<evidence type="ECO:0000313" key="3">
    <source>
        <dbReference type="EMBL" id="KEZ13699.1"/>
    </source>
</evidence>
<dbReference type="Proteomes" id="UP001162318">
    <property type="component" value="Unassembled WGS sequence"/>
</dbReference>
<organism evidence="3 10">
    <name type="scientific">Sphingobium yanoikuyae</name>
    <name type="common">Sphingomonas yanoikuyae</name>
    <dbReference type="NCBI Taxonomy" id="13690"/>
    <lineage>
        <taxon>Bacteria</taxon>
        <taxon>Pseudomonadati</taxon>
        <taxon>Pseudomonadota</taxon>
        <taxon>Alphaproteobacteria</taxon>
        <taxon>Sphingomonadales</taxon>
        <taxon>Sphingomonadaceae</taxon>
        <taxon>Sphingobium</taxon>
    </lineage>
</organism>
<reference evidence="2 11" key="3">
    <citation type="submission" date="2017-04" db="EMBL/GenBank/DDBJ databases">
        <title>Characterization, genome and methylation analysis of a phthalic acid esters degrading strain Sphingobium yanoikuyae SHJ.</title>
        <authorList>
            <person name="Feng L."/>
        </authorList>
    </citation>
    <scope>NUCLEOTIDE SEQUENCE [LARGE SCALE GENOMIC DNA]</scope>
    <source>
        <strain evidence="2 11">SHJ</strain>
    </source>
</reference>
<evidence type="ECO:0000313" key="4">
    <source>
        <dbReference type="EMBL" id="MDH2134946.1"/>
    </source>
</evidence>
<dbReference type="Proteomes" id="UP000464086">
    <property type="component" value="Chromosome"/>
</dbReference>
<reference evidence="4" key="8">
    <citation type="submission" date="2022-09" db="EMBL/GenBank/DDBJ databases">
        <title>Intensive care unit water sources are persistently colonized with multi-drug resistant bacteria and are the site of extensive horizontal gene transfer of antibiotic resistance genes.</title>
        <authorList>
            <person name="Diorio-Toth L."/>
        </authorList>
    </citation>
    <scope>NUCLEOTIDE SEQUENCE</scope>
    <source>
        <strain evidence="4">GD03659</strain>
    </source>
</reference>
<keyword evidence="1" id="KW-0732">Signal</keyword>
<dbReference type="Proteomes" id="UP000028534">
    <property type="component" value="Unassembled WGS sequence"/>
</dbReference>
<evidence type="ECO:0000313" key="16">
    <source>
        <dbReference type="Proteomes" id="UP000515377"/>
    </source>
</evidence>
<name>A0A084E6V7_SPHYA</name>
<evidence type="ECO:0000313" key="6">
    <source>
        <dbReference type="EMBL" id="QHD68339.1"/>
    </source>
</evidence>
<dbReference type="Proteomes" id="UP000077262">
    <property type="component" value="Unassembled WGS sequence"/>
</dbReference>
<dbReference type="EMBL" id="CP020925">
    <property type="protein sequence ID" value="ATP18486.1"/>
    <property type="molecule type" value="Genomic_DNA"/>
</dbReference>
<proteinExistence type="predicted"/>
<dbReference type="Proteomes" id="UP000502611">
    <property type="component" value="Chromosome"/>
</dbReference>
<dbReference type="EMBL" id="CP060122">
    <property type="protein sequence ID" value="QNG44832.1"/>
    <property type="molecule type" value="Genomic_DNA"/>
</dbReference>
<reference evidence="6 14" key="5">
    <citation type="submission" date="2019-12" db="EMBL/GenBank/DDBJ databases">
        <title>Functional and genomic insights into the Sphingobium yanoikuyae YC-JY1, a bacterium efficiently degrading bisphenol A.</title>
        <authorList>
            <person name="Jia Y."/>
            <person name="Li X."/>
            <person name="Wang J."/>
            <person name="Eltoukhy A."/>
            <person name="Lamraoui I."/>
            <person name="Yan Y."/>
        </authorList>
    </citation>
    <scope>NUCLEOTIDE SEQUENCE [LARGE SCALE GENOMIC DNA]</scope>
    <source>
        <strain evidence="6 14">YC-JY1</strain>
    </source>
</reference>
<dbReference type="STRING" id="13690.AX777_01380"/>
<evidence type="ECO:0000313" key="13">
    <source>
        <dbReference type="Proteomes" id="UP000287401"/>
    </source>
</evidence>
<dbReference type="EMBL" id="JGVR01000056">
    <property type="protein sequence ID" value="KEZ13699.1"/>
    <property type="molecule type" value="Genomic_DNA"/>
</dbReference>
<dbReference type="AlphaFoldDB" id="A0A084E6V7"/>
<reference evidence="8 16" key="7">
    <citation type="submission" date="2020-07" db="EMBL/GenBank/DDBJ databases">
        <title>Whole genome sequence of Sphingobium yanoikuyae A3.</title>
        <authorList>
            <person name="Han S.-S."/>
        </authorList>
    </citation>
    <scope>NUCLEOTIDE SEQUENCE [LARGE SCALE GENOMIC DNA]</scope>
    <source>
        <strain evidence="8 16">A3</strain>
    </source>
</reference>
<dbReference type="RefSeq" id="WP_004208283.1">
    <property type="nucleotide sequence ID" value="NZ_CALUBW010000066.1"/>
</dbReference>
<protein>
    <submittedName>
        <fullName evidence="3">Uncharacterized protein</fullName>
    </submittedName>
</protein>
<dbReference type="Proteomes" id="UP000287401">
    <property type="component" value="Unassembled WGS sequence"/>
</dbReference>
<evidence type="ECO:0000313" key="15">
    <source>
        <dbReference type="Proteomes" id="UP000502611"/>
    </source>
</evidence>
<reference evidence="9 13" key="4">
    <citation type="submission" date="2018-07" db="EMBL/GenBank/DDBJ databases">
        <title>Genomic and Epidemiologic Investigation of an Indolent Hospital Outbreak.</title>
        <authorList>
            <person name="Johnson R.C."/>
            <person name="Deming C."/>
            <person name="Conlan S."/>
            <person name="Zellmer C.J."/>
            <person name="Michelin A.V."/>
            <person name="Lee-Lin S."/>
            <person name="Thomas P.J."/>
            <person name="Park M."/>
            <person name="Weingarten R.A."/>
            <person name="Less J."/>
            <person name="Dekker J.P."/>
            <person name="Frank K.M."/>
            <person name="Musser K.A."/>
            <person name="Mcquiston J.R."/>
            <person name="Henderson D.K."/>
            <person name="Lau A.F."/>
            <person name="Palmore T.N."/>
            <person name="Segre J.A."/>
        </authorList>
    </citation>
    <scope>NUCLEOTIDE SEQUENCE [LARGE SCALE GENOMIC DNA]</scope>
    <source>
        <strain evidence="9 13">SK-NIH.Env6_1116</strain>
    </source>
</reference>
<evidence type="ECO:0000313" key="12">
    <source>
        <dbReference type="Proteomes" id="UP000077262"/>
    </source>
</evidence>
<evidence type="ECO:0000256" key="1">
    <source>
        <dbReference type="SAM" id="SignalP"/>
    </source>
</evidence>
<evidence type="ECO:0000313" key="9">
    <source>
        <dbReference type="EMBL" id="RSU50439.1"/>
    </source>
</evidence>
<dbReference type="Proteomes" id="UP000037029">
    <property type="component" value="Chromosome"/>
</dbReference>
<reference evidence="7 15" key="6">
    <citation type="submission" date="2020-04" db="EMBL/GenBank/DDBJ databases">
        <title>The Whole Genome Analysis of High salt-tolerant Sphingobium yanoikuyae YC-XJ2 with Aryl organophosphorus flame retardants (aryl-OPFRs)-degrading capacity and characteristics of Related phosphotriesterase.</title>
        <authorList>
            <person name="Li X."/>
        </authorList>
    </citation>
    <scope>NUCLEOTIDE SEQUENCE [LARGE SCALE GENOMIC DNA]</scope>
    <source>
        <strain evidence="7 15">YC-XJ2</strain>
    </source>
</reference>
<evidence type="ECO:0000313" key="7">
    <source>
        <dbReference type="EMBL" id="QJR03647.1"/>
    </source>
</evidence>
<dbReference type="EMBL" id="JAOCKX010000078">
    <property type="protein sequence ID" value="MDH2134946.1"/>
    <property type="molecule type" value="Genomic_DNA"/>
</dbReference>
<reference evidence="3 10" key="1">
    <citation type="submission" date="2014-03" db="EMBL/GenBank/DDBJ databases">
        <title>Genome sequence of Sphingobium yanoikuyae B1.</title>
        <authorList>
            <person name="Gan H.M."/>
            <person name="Gan H.Y."/>
            <person name="Savka M.A."/>
        </authorList>
    </citation>
    <scope>NUCLEOTIDE SEQUENCE [LARGE SCALE GENOMIC DNA]</scope>
    <source>
        <strain evidence="3 10">B1</strain>
    </source>
</reference>
<dbReference type="EMBL" id="LSTR01000020">
    <property type="protein sequence ID" value="OAH46545.1"/>
    <property type="molecule type" value="Genomic_DNA"/>
</dbReference>
<dbReference type="EMBL" id="CP053021">
    <property type="protein sequence ID" value="QJR03647.1"/>
    <property type="molecule type" value="Genomic_DNA"/>
</dbReference>
<evidence type="ECO:0000313" key="8">
    <source>
        <dbReference type="EMBL" id="QNG44832.1"/>
    </source>
</evidence>
<gene>
    <name evidence="5" type="ORF">AX777_01380</name>
    <name evidence="2" type="ORF">BV87_08815</name>
    <name evidence="3" type="ORF">CP98_04958</name>
    <name evidence="9" type="ORF">DAH51_22765</name>
    <name evidence="6" type="ORF">GS397_15640</name>
    <name evidence="8" type="ORF">H3V42_23780</name>
    <name evidence="7" type="ORF">HH800_16530</name>
    <name evidence="4" type="ORF">N5J77_27825</name>
</gene>
<sequence length="130" mass="14387">MNRSMLLTAIAMVGMTPIAAMAQPQARGPAPGEGPVSYEEQLASVEDQLVYEAPIAGVENNYWFNYQTDLAEARKELTKDLRHSSDAEDNRDAWEEYRTELADARGDYAKEMAEKGYPVGEVRVLGSSGR</sequence>
<dbReference type="EMBL" id="CP047218">
    <property type="protein sequence ID" value="QHD68339.1"/>
    <property type="molecule type" value="Genomic_DNA"/>
</dbReference>